<dbReference type="Proteomes" id="UP000799291">
    <property type="component" value="Unassembled WGS sequence"/>
</dbReference>
<dbReference type="EMBL" id="MU005583">
    <property type="protein sequence ID" value="KAF2683809.1"/>
    <property type="molecule type" value="Genomic_DNA"/>
</dbReference>
<dbReference type="Gene3D" id="1.10.3210.10">
    <property type="entry name" value="Hypothetical protein af1432"/>
    <property type="match status" value="1"/>
</dbReference>
<evidence type="ECO:0008006" key="3">
    <source>
        <dbReference type="Google" id="ProtNLM"/>
    </source>
</evidence>
<dbReference type="OrthoDB" id="2378324at2759"/>
<dbReference type="PANTHER" id="PTHR35569:SF1">
    <property type="entry name" value="CYANAMIDE HYDRATASE DDI2-RELATED"/>
    <property type="match status" value="1"/>
</dbReference>
<evidence type="ECO:0000313" key="1">
    <source>
        <dbReference type="EMBL" id="KAF2683809.1"/>
    </source>
</evidence>
<name>A0A6G1J0Y6_9PLEO</name>
<dbReference type="AlphaFoldDB" id="A0A6G1J0Y6"/>
<reference evidence="1" key="1">
    <citation type="journal article" date="2020" name="Stud. Mycol.">
        <title>101 Dothideomycetes genomes: a test case for predicting lifestyles and emergence of pathogens.</title>
        <authorList>
            <person name="Haridas S."/>
            <person name="Albert R."/>
            <person name="Binder M."/>
            <person name="Bloem J."/>
            <person name="Labutti K."/>
            <person name="Salamov A."/>
            <person name="Andreopoulos B."/>
            <person name="Baker S."/>
            <person name="Barry K."/>
            <person name="Bills G."/>
            <person name="Bluhm B."/>
            <person name="Cannon C."/>
            <person name="Castanera R."/>
            <person name="Culley D."/>
            <person name="Daum C."/>
            <person name="Ezra D."/>
            <person name="Gonzalez J."/>
            <person name="Henrissat B."/>
            <person name="Kuo A."/>
            <person name="Liang C."/>
            <person name="Lipzen A."/>
            <person name="Lutzoni F."/>
            <person name="Magnuson J."/>
            <person name="Mondo S."/>
            <person name="Nolan M."/>
            <person name="Ohm R."/>
            <person name="Pangilinan J."/>
            <person name="Park H.-J."/>
            <person name="Ramirez L."/>
            <person name="Alfaro M."/>
            <person name="Sun H."/>
            <person name="Tritt A."/>
            <person name="Yoshinaga Y."/>
            <person name="Zwiers L.-H."/>
            <person name="Turgeon B."/>
            <person name="Goodwin S."/>
            <person name="Spatafora J."/>
            <person name="Crous P."/>
            <person name="Grigoriev I."/>
        </authorList>
    </citation>
    <scope>NUCLEOTIDE SEQUENCE</scope>
    <source>
        <strain evidence="1">CBS 122367</strain>
    </source>
</reference>
<keyword evidence="2" id="KW-1185">Reference proteome</keyword>
<protein>
    <recommendedName>
        <fullName evidence="3">HD domain-containing protein</fullName>
    </recommendedName>
</protein>
<accession>A0A6G1J0Y6</accession>
<organism evidence="1 2">
    <name type="scientific">Lentithecium fluviatile CBS 122367</name>
    <dbReference type="NCBI Taxonomy" id="1168545"/>
    <lineage>
        <taxon>Eukaryota</taxon>
        <taxon>Fungi</taxon>
        <taxon>Dikarya</taxon>
        <taxon>Ascomycota</taxon>
        <taxon>Pezizomycotina</taxon>
        <taxon>Dothideomycetes</taxon>
        <taxon>Pleosporomycetidae</taxon>
        <taxon>Pleosporales</taxon>
        <taxon>Massarineae</taxon>
        <taxon>Lentitheciaceae</taxon>
        <taxon>Lentithecium</taxon>
    </lineage>
</organism>
<dbReference type="SUPFAM" id="SSF109604">
    <property type="entry name" value="HD-domain/PDEase-like"/>
    <property type="match status" value="1"/>
</dbReference>
<gene>
    <name evidence="1" type="ORF">K458DRAFT_304722</name>
</gene>
<proteinExistence type="predicted"/>
<dbReference type="PANTHER" id="PTHR35569">
    <property type="entry name" value="CYANAMIDE HYDRATASE DDI2-RELATED"/>
    <property type="match status" value="1"/>
</dbReference>
<sequence length="237" mass="26244">MSNQLSTRLIAGVPVPNTPLITKALSLAEKQMDPIGYRHVVRSWIIGNLIISRLPPTQRSAIDLEAFSIAAILHDLGWSHNPELRSHDKCFEVDGANAARTFLLREADGKEWDKHRIQLVWDSIALHTYALVAAHKEPEVSLINLGISVELLGAEFGKQSAGQALVQVSQEELDGISREFPRTGLKGHIKELMCGFCRDKPDVTYWSWVGGFGERYVEGYSSEGKIAVDLLMGGVKE</sequence>
<evidence type="ECO:0000313" key="2">
    <source>
        <dbReference type="Proteomes" id="UP000799291"/>
    </source>
</evidence>